<dbReference type="PANTHER" id="PTHR33751:SF11">
    <property type="entry name" value="BLL4483 PROTEIN"/>
    <property type="match status" value="1"/>
</dbReference>
<dbReference type="GO" id="GO:0020037">
    <property type="term" value="F:heme binding"/>
    <property type="evidence" value="ECO:0007669"/>
    <property type="project" value="InterPro"/>
</dbReference>
<feature type="signal peptide" evidence="6">
    <location>
        <begin position="1"/>
        <end position="19"/>
    </location>
</feature>
<evidence type="ECO:0000256" key="3">
    <source>
        <dbReference type="ARBA" id="ARBA00023004"/>
    </source>
</evidence>
<evidence type="ECO:0000259" key="7">
    <source>
        <dbReference type="PROSITE" id="PS51007"/>
    </source>
</evidence>
<dbReference type="Proteomes" id="UP000630528">
    <property type="component" value="Unassembled WGS sequence"/>
</dbReference>
<protein>
    <submittedName>
        <fullName evidence="8">C-type cytochrome</fullName>
    </submittedName>
</protein>
<feature type="region of interest" description="Disordered" evidence="5">
    <location>
        <begin position="211"/>
        <end position="258"/>
    </location>
</feature>
<dbReference type="AlphaFoldDB" id="A0A934WP01"/>
<dbReference type="EMBL" id="JAEPWM010000008">
    <property type="protein sequence ID" value="MBK6008105.1"/>
    <property type="molecule type" value="Genomic_DNA"/>
</dbReference>
<evidence type="ECO:0000256" key="5">
    <source>
        <dbReference type="SAM" id="MobiDB-lite"/>
    </source>
</evidence>
<evidence type="ECO:0000256" key="4">
    <source>
        <dbReference type="PROSITE-ProRule" id="PRU00433"/>
    </source>
</evidence>
<feature type="chain" id="PRO_5037787152" evidence="6">
    <location>
        <begin position="20"/>
        <end position="258"/>
    </location>
</feature>
<dbReference type="InterPro" id="IPR050597">
    <property type="entry name" value="Cytochrome_c_Oxidase_Subunit"/>
</dbReference>
<evidence type="ECO:0000313" key="9">
    <source>
        <dbReference type="Proteomes" id="UP000630528"/>
    </source>
</evidence>
<keyword evidence="2 4" id="KW-0479">Metal-binding</keyword>
<dbReference type="Pfam" id="PF00034">
    <property type="entry name" value="Cytochrom_C"/>
    <property type="match status" value="1"/>
</dbReference>
<reference evidence="8" key="1">
    <citation type="journal article" date="2012" name="J. Microbiol. Biotechnol.">
        <title>Ramlibacter ginsenosidimutans sp. nov., with ginsenoside-converting activity.</title>
        <authorList>
            <person name="Wang L."/>
            <person name="An D.S."/>
            <person name="Kim S.G."/>
            <person name="Jin F.X."/>
            <person name="Kim S.C."/>
            <person name="Lee S.T."/>
            <person name="Im W.T."/>
        </authorList>
    </citation>
    <scope>NUCLEOTIDE SEQUENCE</scope>
    <source>
        <strain evidence="8">KACC 17527</strain>
    </source>
</reference>
<sequence>MRGLLFSFLLLCGTAAARAAPIVFQDTLAQRTIACTACHGHEGRAGPDGYYPRIAGKPAGYLYNQLLNFREGRRHYGLMAGLLETLSDSYLDEIAHYFSAIDVPYPPPQPANVPAAVLERGRTLTHQGDADRRLPACAACHGTALTGVAPNIPGLLGLPRDYLNAQLGAWRTGQRRSVAPDCMAEVVRRLSPDDLSAVTAFLSSEALPANTHPVSAEPVAPAPNRRKGRKAAPAPTPAPAAPPLRCGVLLPPGAGSAR</sequence>
<dbReference type="GO" id="GO:0046872">
    <property type="term" value="F:metal ion binding"/>
    <property type="evidence" value="ECO:0007669"/>
    <property type="project" value="UniProtKB-KW"/>
</dbReference>
<dbReference type="PANTHER" id="PTHR33751">
    <property type="entry name" value="CBB3-TYPE CYTOCHROME C OXIDASE SUBUNIT FIXP"/>
    <property type="match status" value="1"/>
</dbReference>
<keyword evidence="3 4" id="KW-0408">Iron</keyword>
<evidence type="ECO:0000256" key="2">
    <source>
        <dbReference type="ARBA" id="ARBA00022723"/>
    </source>
</evidence>
<keyword evidence="6" id="KW-0732">Signal</keyword>
<keyword evidence="9" id="KW-1185">Reference proteome</keyword>
<dbReference type="RefSeq" id="WP_201174834.1">
    <property type="nucleotide sequence ID" value="NZ_JAEPWM010000008.1"/>
</dbReference>
<organism evidence="8 9">
    <name type="scientific">Ramlibacter ginsenosidimutans</name>
    <dbReference type="NCBI Taxonomy" id="502333"/>
    <lineage>
        <taxon>Bacteria</taxon>
        <taxon>Pseudomonadati</taxon>
        <taxon>Pseudomonadota</taxon>
        <taxon>Betaproteobacteria</taxon>
        <taxon>Burkholderiales</taxon>
        <taxon>Comamonadaceae</taxon>
        <taxon>Ramlibacter</taxon>
    </lineage>
</organism>
<feature type="domain" description="Cytochrome c" evidence="7">
    <location>
        <begin position="15"/>
        <end position="102"/>
    </location>
</feature>
<dbReference type="Gene3D" id="1.10.760.10">
    <property type="entry name" value="Cytochrome c-like domain"/>
    <property type="match status" value="2"/>
</dbReference>
<proteinExistence type="predicted"/>
<feature type="domain" description="Cytochrome c" evidence="7">
    <location>
        <begin position="116"/>
        <end position="206"/>
    </location>
</feature>
<comment type="caution">
    <text evidence="8">The sequence shown here is derived from an EMBL/GenBank/DDBJ whole genome shotgun (WGS) entry which is preliminary data.</text>
</comment>
<dbReference type="SUPFAM" id="SSF46626">
    <property type="entry name" value="Cytochrome c"/>
    <property type="match status" value="2"/>
</dbReference>
<dbReference type="InterPro" id="IPR009056">
    <property type="entry name" value="Cyt_c-like_dom"/>
</dbReference>
<evidence type="ECO:0000313" key="8">
    <source>
        <dbReference type="EMBL" id="MBK6008105.1"/>
    </source>
</evidence>
<name>A0A934WP01_9BURK</name>
<gene>
    <name evidence="8" type="ORF">JJB11_18540</name>
</gene>
<evidence type="ECO:0000256" key="6">
    <source>
        <dbReference type="SAM" id="SignalP"/>
    </source>
</evidence>
<reference evidence="8" key="2">
    <citation type="submission" date="2021-01" db="EMBL/GenBank/DDBJ databases">
        <authorList>
            <person name="Kang M."/>
        </authorList>
    </citation>
    <scope>NUCLEOTIDE SEQUENCE</scope>
    <source>
        <strain evidence="8">KACC 17527</strain>
    </source>
</reference>
<keyword evidence="1 4" id="KW-0349">Heme</keyword>
<dbReference type="GO" id="GO:0009055">
    <property type="term" value="F:electron transfer activity"/>
    <property type="evidence" value="ECO:0007669"/>
    <property type="project" value="InterPro"/>
</dbReference>
<dbReference type="InterPro" id="IPR036909">
    <property type="entry name" value="Cyt_c-like_dom_sf"/>
</dbReference>
<dbReference type="PROSITE" id="PS51007">
    <property type="entry name" value="CYTC"/>
    <property type="match status" value="2"/>
</dbReference>
<evidence type="ECO:0000256" key="1">
    <source>
        <dbReference type="ARBA" id="ARBA00022617"/>
    </source>
</evidence>
<accession>A0A934WP01</accession>